<evidence type="ECO:0000313" key="2">
    <source>
        <dbReference type="Proteomes" id="UP000287651"/>
    </source>
</evidence>
<dbReference type="AlphaFoldDB" id="A0A427ACN3"/>
<proteinExistence type="predicted"/>
<dbReference type="Proteomes" id="UP000287651">
    <property type="component" value="Unassembled WGS sequence"/>
</dbReference>
<evidence type="ECO:0000313" key="1">
    <source>
        <dbReference type="EMBL" id="RRT74015.1"/>
    </source>
</evidence>
<gene>
    <name evidence="1" type="ORF">B296_00019273</name>
</gene>
<protein>
    <submittedName>
        <fullName evidence="1">Uncharacterized protein</fullName>
    </submittedName>
</protein>
<sequence length="119" mass="12481">MGRRSGGGRGTLSLGCYGVRGRPSEDGAPCGVVGVVCCCGINCYINRGIQGMIVWIIPARASVGMPLPEQRFRWFPGSRSMGTTGVSTTSKVPSVIFGRVCLDCRVAEVAIHITLGSTC</sequence>
<name>A0A427ACN3_ENSVE</name>
<comment type="caution">
    <text evidence="1">The sequence shown here is derived from an EMBL/GenBank/DDBJ whole genome shotgun (WGS) entry which is preliminary data.</text>
</comment>
<dbReference type="EMBL" id="AMZH03002902">
    <property type="protein sequence ID" value="RRT74015.1"/>
    <property type="molecule type" value="Genomic_DNA"/>
</dbReference>
<reference evidence="1 2" key="1">
    <citation type="journal article" date="2014" name="Agronomy (Basel)">
        <title>A Draft Genome Sequence for Ensete ventricosum, the Drought-Tolerant Tree Against Hunger.</title>
        <authorList>
            <person name="Harrison J."/>
            <person name="Moore K.A."/>
            <person name="Paszkiewicz K."/>
            <person name="Jones T."/>
            <person name="Grant M."/>
            <person name="Ambacheew D."/>
            <person name="Muzemil S."/>
            <person name="Studholme D.J."/>
        </authorList>
    </citation>
    <scope>NUCLEOTIDE SEQUENCE [LARGE SCALE GENOMIC DNA]</scope>
</reference>
<organism evidence="1 2">
    <name type="scientific">Ensete ventricosum</name>
    <name type="common">Abyssinian banana</name>
    <name type="synonym">Musa ensete</name>
    <dbReference type="NCBI Taxonomy" id="4639"/>
    <lineage>
        <taxon>Eukaryota</taxon>
        <taxon>Viridiplantae</taxon>
        <taxon>Streptophyta</taxon>
        <taxon>Embryophyta</taxon>
        <taxon>Tracheophyta</taxon>
        <taxon>Spermatophyta</taxon>
        <taxon>Magnoliopsida</taxon>
        <taxon>Liliopsida</taxon>
        <taxon>Zingiberales</taxon>
        <taxon>Musaceae</taxon>
        <taxon>Ensete</taxon>
    </lineage>
</organism>
<accession>A0A427ACN3</accession>